<gene>
    <name evidence="2" type="ORF">D0865_07320</name>
</gene>
<dbReference type="AlphaFoldDB" id="A0A3M7CCC9"/>
<evidence type="ECO:0000256" key="1">
    <source>
        <dbReference type="SAM" id="Phobius"/>
    </source>
</evidence>
<organism evidence="2 3">
    <name type="scientific">Hortaea werneckii</name>
    <name type="common">Black yeast</name>
    <name type="synonym">Cladosporium werneckii</name>
    <dbReference type="NCBI Taxonomy" id="91943"/>
    <lineage>
        <taxon>Eukaryota</taxon>
        <taxon>Fungi</taxon>
        <taxon>Dikarya</taxon>
        <taxon>Ascomycota</taxon>
        <taxon>Pezizomycotina</taxon>
        <taxon>Dothideomycetes</taxon>
        <taxon>Dothideomycetidae</taxon>
        <taxon>Mycosphaerellales</taxon>
        <taxon>Teratosphaeriaceae</taxon>
        <taxon>Hortaea</taxon>
    </lineage>
</organism>
<sequence>MPGVSRSERYESLRMPENAYDRLNPHPEAQTTYDYPFDISLFGFIVFFPAIVILVATTTVGLSRVVFIFALVIYICSIVLSAVVHPQLGWSSKRMVDTPEGVRSINIHRPLFARKKCERKFGVTGVYPYCELRPLPNYIIAVRYEPAYWVVDW</sequence>
<dbReference type="Proteomes" id="UP000270230">
    <property type="component" value="Unassembled WGS sequence"/>
</dbReference>
<keyword evidence="1" id="KW-0472">Membrane</keyword>
<name>A0A3M7CCC9_HORWE</name>
<feature type="transmembrane region" description="Helical" evidence="1">
    <location>
        <begin position="39"/>
        <end position="60"/>
    </location>
</feature>
<evidence type="ECO:0000313" key="3">
    <source>
        <dbReference type="Proteomes" id="UP000270230"/>
    </source>
</evidence>
<evidence type="ECO:0000313" key="2">
    <source>
        <dbReference type="EMBL" id="RMY49738.1"/>
    </source>
</evidence>
<dbReference type="OrthoDB" id="3818143at2759"/>
<proteinExistence type="predicted"/>
<keyword evidence="1" id="KW-0812">Transmembrane</keyword>
<feature type="transmembrane region" description="Helical" evidence="1">
    <location>
        <begin position="66"/>
        <end position="85"/>
    </location>
</feature>
<dbReference type="EMBL" id="QWIN01000571">
    <property type="protein sequence ID" value="RMY49738.1"/>
    <property type="molecule type" value="Genomic_DNA"/>
</dbReference>
<comment type="caution">
    <text evidence="2">The sequence shown here is derived from an EMBL/GenBank/DDBJ whole genome shotgun (WGS) entry which is preliminary data.</text>
</comment>
<keyword evidence="1" id="KW-1133">Transmembrane helix</keyword>
<protein>
    <submittedName>
        <fullName evidence="2">Uncharacterized protein</fullName>
    </submittedName>
</protein>
<reference evidence="2 3" key="1">
    <citation type="journal article" date="2018" name="BMC Genomics">
        <title>Genomic evidence for intraspecific hybridization in a clonal and extremely halotolerant yeast.</title>
        <authorList>
            <person name="Gostincar C."/>
            <person name="Stajich J.E."/>
            <person name="Zupancic J."/>
            <person name="Zalar P."/>
            <person name="Gunde-Cimerman N."/>
        </authorList>
    </citation>
    <scope>NUCLEOTIDE SEQUENCE [LARGE SCALE GENOMIC DNA]</scope>
    <source>
        <strain evidence="2 3">EXF-151</strain>
    </source>
</reference>
<accession>A0A3M7CCC9</accession>